<evidence type="ECO:0000313" key="3">
    <source>
        <dbReference type="Proteomes" id="UP000095705"/>
    </source>
</evidence>
<dbReference type="AlphaFoldDB" id="A0A1E5PU73"/>
<name>A0A1E5PU73_9ACTN</name>
<dbReference type="RefSeq" id="WP_069921336.1">
    <property type="nucleotide sequence ID" value="NZ_MEHK01000001.1"/>
</dbReference>
<dbReference type="Proteomes" id="UP000095705">
    <property type="component" value="Unassembled WGS sequence"/>
</dbReference>
<evidence type="ECO:0000256" key="1">
    <source>
        <dbReference type="SAM" id="SignalP"/>
    </source>
</evidence>
<evidence type="ECO:0000313" key="2">
    <source>
        <dbReference type="EMBL" id="OEJ33087.1"/>
    </source>
</evidence>
<comment type="caution">
    <text evidence="2">The sequence shown here is derived from an EMBL/GenBank/DDBJ whole genome shotgun (WGS) entry which is preliminary data.</text>
</comment>
<feature type="signal peptide" evidence="1">
    <location>
        <begin position="1"/>
        <end position="26"/>
    </location>
</feature>
<protein>
    <submittedName>
        <fullName evidence="2">Uncharacterized protein</fullName>
    </submittedName>
</protein>
<gene>
    <name evidence="2" type="ORF">BGK67_18750</name>
</gene>
<proteinExistence type="predicted"/>
<keyword evidence="3" id="KW-1185">Reference proteome</keyword>
<dbReference type="EMBL" id="MEHK01000001">
    <property type="protein sequence ID" value="OEJ33087.1"/>
    <property type="molecule type" value="Genomic_DNA"/>
</dbReference>
<reference evidence="2 3" key="1">
    <citation type="submission" date="2016-08" db="EMBL/GenBank/DDBJ databases">
        <title>The complete genome of Streptomyces subrutilus 10-1-1.</title>
        <authorList>
            <person name="Chen X."/>
        </authorList>
    </citation>
    <scope>NUCLEOTIDE SEQUENCE [LARGE SCALE GENOMIC DNA]</scope>
    <source>
        <strain evidence="2 3">10-1-1</strain>
    </source>
</reference>
<dbReference type="OrthoDB" id="4336635at2"/>
<accession>A0A1E5PU73</accession>
<sequence length="67" mass="6729">MRTRIPAFTAALVLAALGAAVPVAQAAVPAIPGPTCTAAEGTVEYDSSTGQWTCKGGEHDGELITES</sequence>
<feature type="chain" id="PRO_5009183716" evidence="1">
    <location>
        <begin position="27"/>
        <end position="67"/>
    </location>
</feature>
<organism evidence="2 3">
    <name type="scientific">Streptomyces subrutilus</name>
    <dbReference type="NCBI Taxonomy" id="36818"/>
    <lineage>
        <taxon>Bacteria</taxon>
        <taxon>Bacillati</taxon>
        <taxon>Actinomycetota</taxon>
        <taxon>Actinomycetes</taxon>
        <taxon>Kitasatosporales</taxon>
        <taxon>Streptomycetaceae</taxon>
        <taxon>Streptomyces</taxon>
    </lineage>
</organism>
<keyword evidence="1" id="KW-0732">Signal</keyword>